<name>A0ABT9VV63_9BACI</name>
<dbReference type="EMBL" id="JAUSTY010000002">
    <property type="protein sequence ID" value="MDQ0164717.1"/>
    <property type="molecule type" value="Genomic_DNA"/>
</dbReference>
<accession>A0ABT9VV63</accession>
<comment type="caution">
    <text evidence="1">The sequence shown here is derived from an EMBL/GenBank/DDBJ whole genome shotgun (WGS) entry which is preliminary data.</text>
</comment>
<dbReference type="EC" id="2.7.7.-" evidence="1"/>
<dbReference type="SUPFAM" id="SSF81631">
    <property type="entry name" value="PAP/OAS1 substrate-binding domain"/>
    <property type="match status" value="1"/>
</dbReference>
<organism evidence="1 2">
    <name type="scientific">Caldalkalibacillus horti</name>
    <dbReference type="NCBI Taxonomy" id="77523"/>
    <lineage>
        <taxon>Bacteria</taxon>
        <taxon>Bacillati</taxon>
        <taxon>Bacillota</taxon>
        <taxon>Bacilli</taxon>
        <taxon>Bacillales</taxon>
        <taxon>Bacillaceae</taxon>
        <taxon>Caldalkalibacillus</taxon>
    </lineage>
</organism>
<keyword evidence="2" id="KW-1185">Reference proteome</keyword>
<keyword evidence="1" id="KW-0548">Nucleotidyltransferase</keyword>
<sequence>MRSEKEMYDLVVTVAQQDDRIRAVAMNGSRTNPNAPVDIFQDYDIVYLVTDMQSFIQDPNWTSVFGETIIMQTPEDMSLFPPDLGGWFSYLMLFKDGNRIDLILIPIEEKDKYVKDDKLIRILLDKDHSLPDLPAPTDEDYWVKPPTAAHFADCCNEFWWVSTYVAKGLWRKELLFALDHLHSYMRPMLMRMLEWNVGSQTNFSINVGKSGKYLEKYVTAEFWQELLSTYPSGSYEDAWRALFAMTRLFRKVALEVASQLQYEYPHQDDENVTFYLQHVHQLPSDATEIFK</sequence>
<dbReference type="SUPFAM" id="SSF81301">
    <property type="entry name" value="Nucleotidyltransferase"/>
    <property type="match status" value="1"/>
</dbReference>
<evidence type="ECO:0000313" key="1">
    <source>
        <dbReference type="EMBL" id="MDQ0164717.1"/>
    </source>
</evidence>
<dbReference type="Proteomes" id="UP001235840">
    <property type="component" value="Unassembled WGS sequence"/>
</dbReference>
<dbReference type="Gene3D" id="3.30.460.10">
    <property type="entry name" value="Beta Polymerase, domain 2"/>
    <property type="match status" value="1"/>
</dbReference>
<protein>
    <submittedName>
        <fullName evidence="1">Aminoglycoside 6-adenylyltransferase</fullName>
        <ecNumber evidence="1">2.7.7.-</ecNumber>
    </submittedName>
</protein>
<keyword evidence="1" id="KW-0808">Transferase</keyword>
<gene>
    <name evidence="1" type="ORF">J2S11_000617</name>
</gene>
<dbReference type="GO" id="GO:0016779">
    <property type="term" value="F:nucleotidyltransferase activity"/>
    <property type="evidence" value="ECO:0007669"/>
    <property type="project" value="UniProtKB-KW"/>
</dbReference>
<proteinExistence type="predicted"/>
<dbReference type="InterPro" id="IPR043519">
    <property type="entry name" value="NT_sf"/>
</dbReference>
<dbReference type="Pfam" id="PF04439">
    <property type="entry name" value="Adenyl_transf"/>
    <property type="match status" value="1"/>
</dbReference>
<dbReference type="InterPro" id="IPR007530">
    <property type="entry name" value="Aminoglycoside_adenylylTfrase"/>
</dbReference>
<reference evidence="1 2" key="1">
    <citation type="submission" date="2023-07" db="EMBL/GenBank/DDBJ databases">
        <title>Genomic Encyclopedia of Type Strains, Phase IV (KMG-IV): sequencing the most valuable type-strain genomes for metagenomic binning, comparative biology and taxonomic classification.</title>
        <authorList>
            <person name="Goeker M."/>
        </authorList>
    </citation>
    <scope>NUCLEOTIDE SEQUENCE [LARGE SCALE GENOMIC DNA]</scope>
    <source>
        <strain evidence="1 2">DSM 12751</strain>
    </source>
</reference>
<evidence type="ECO:0000313" key="2">
    <source>
        <dbReference type="Proteomes" id="UP001235840"/>
    </source>
</evidence>
<dbReference type="RefSeq" id="WP_307390751.1">
    <property type="nucleotide sequence ID" value="NZ_BAAADK010000018.1"/>
</dbReference>
<dbReference type="Gene3D" id="1.20.120.330">
    <property type="entry name" value="Nucleotidyltransferases domain 2"/>
    <property type="match status" value="1"/>
</dbReference>
<dbReference type="PIRSF" id="PIRSF000812">
    <property type="entry name" value="AAD"/>
    <property type="match status" value="1"/>
</dbReference>